<evidence type="ECO:0000259" key="3">
    <source>
        <dbReference type="Pfam" id="PF02397"/>
    </source>
</evidence>
<comment type="caution">
    <text evidence="4">The sequence shown here is derived from an EMBL/GenBank/DDBJ whole genome shotgun (WGS) entry which is preliminary data.</text>
</comment>
<accession>A0A841YBR1</accession>
<proteinExistence type="inferred from homology"/>
<protein>
    <submittedName>
        <fullName evidence="4">Sugar transferase</fullName>
    </submittedName>
</protein>
<reference evidence="4 5" key="1">
    <citation type="submission" date="2020-03" db="EMBL/GenBank/DDBJ databases">
        <title>Soil Listeria distribution.</title>
        <authorList>
            <person name="Liao J."/>
            <person name="Wiedmann M."/>
        </authorList>
    </citation>
    <scope>NUCLEOTIDE SEQUENCE [LARGE SCALE GENOMIC DNA]</scope>
    <source>
        <strain evidence="4 5">FSL L7-1645</strain>
    </source>
</reference>
<evidence type="ECO:0000256" key="2">
    <source>
        <dbReference type="SAM" id="Phobius"/>
    </source>
</evidence>
<feature type="domain" description="Bacterial sugar transferase" evidence="3">
    <location>
        <begin position="6"/>
        <end position="180"/>
    </location>
</feature>
<gene>
    <name evidence="4" type="ORF">HB844_02025</name>
</gene>
<keyword evidence="4" id="KW-0808">Transferase</keyword>
<keyword evidence="2" id="KW-0472">Membrane</keyword>
<organism evidence="4 5">
    <name type="scientific">Listeria fleischmannii</name>
    <dbReference type="NCBI Taxonomy" id="1069827"/>
    <lineage>
        <taxon>Bacteria</taxon>
        <taxon>Bacillati</taxon>
        <taxon>Bacillota</taxon>
        <taxon>Bacilli</taxon>
        <taxon>Bacillales</taxon>
        <taxon>Listeriaceae</taxon>
        <taxon>Listeria</taxon>
    </lineage>
</organism>
<evidence type="ECO:0000256" key="1">
    <source>
        <dbReference type="ARBA" id="ARBA00006464"/>
    </source>
</evidence>
<name>A0A841YBR1_9LIST</name>
<dbReference type="PANTHER" id="PTHR30576">
    <property type="entry name" value="COLANIC BIOSYNTHESIS UDP-GLUCOSE LIPID CARRIER TRANSFERASE"/>
    <property type="match status" value="1"/>
</dbReference>
<sequence length="205" mass="23956">MYIKFKRVLDIIFSLILLMMLLLPGVLISLIVIFDIRDNPFFFQERVGKDTKVFKIYKFRTMREKYNEMGQLLSDEKRITRIGGLLRKLSIDELPQIVNILKGDMSFIGPRPLLVSYLSEYTKQQMQRHQLLPGLSGYAQVNGRNSISWTEKFNLDIYYVKNISFLLDLKILFLTLKRVIQQKDISERGYVTASKFVNDGSRGSK</sequence>
<dbReference type="AlphaFoldDB" id="A0A841YBR1"/>
<evidence type="ECO:0000313" key="4">
    <source>
        <dbReference type="EMBL" id="MBC1397639.1"/>
    </source>
</evidence>
<dbReference type="PANTHER" id="PTHR30576:SF8">
    <property type="entry name" value="UNDECAPRENYL-PHOSPHATE GALACTOSE PHOSPHOTRANSFERASE"/>
    <property type="match status" value="1"/>
</dbReference>
<evidence type="ECO:0000313" key="5">
    <source>
        <dbReference type="Proteomes" id="UP000571128"/>
    </source>
</evidence>
<dbReference type="InterPro" id="IPR003362">
    <property type="entry name" value="Bact_transf"/>
</dbReference>
<feature type="transmembrane region" description="Helical" evidence="2">
    <location>
        <begin position="12"/>
        <end position="34"/>
    </location>
</feature>
<dbReference type="Proteomes" id="UP000571128">
    <property type="component" value="Unassembled WGS sequence"/>
</dbReference>
<dbReference type="EMBL" id="JAARPY010000002">
    <property type="protein sequence ID" value="MBC1397639.1"/>
    <property type="molecule type" value="Genomic_DNA"/>
</dbReference>
<dbReference type="Pfam" id="PF02397">
    <property type="entry name" value="Bac_transf"/>
    <property type="match status" value="1"/>
</dbReference>
<keyword evidence="2" id="KW-1133">Transmembrane helix</keyword>
<dbReference type="GO" id="GO:0016780">
    <property type="term" value="F:phosphotransferase activity, for other substituted phosphate groups"/>
    <property type="evidence" value="ECO:0007669"/>
    <property type="project" value="TreeGrafter"/>
</dbReference>
<comment type="similarity">
    <text evidence="1">Belongs to the bacterial sugar transferase family.</text>
</comment>
<keyword evidence="2" id="KW-0812">Transmembrane</keyword>